<evidence type="ECO:0000313" key="5">
    <source>
        <dbReference type="EMBL" id="PWJ31229.1"/>
    </source>
</evidence>
<dbReference type="GO" id="GO:0030288">
    <property type="term" value="C:outer membrane-bounded periplasmic space"/>
    <property type="evidence" value="ECO:0007669"/>
    <property type="project" value="TreeGrafter"/>
</dbReference>
<comment type="caution">
    <text evidence="5">The sequence shown here is derived from an EMBL/GenBank/DDBJ whole genome shotgun (WGS) entry which is preliminary data.</text>
</comment>
<dbReference type="Proteomes" id="UP000245845">
    <property type="component" value="Unassembled WGS sequence"/>
</dbReference>
<evidence type="ECO:0000313" key="6">
    <source>
        <dbReference type="Proteomes" id="UP000245845"/>
    </source>
</evidence>
<comment type="similarity">
    <text evidence="2">Belongs to the bacterial solute-binding protein 2 family.</text>
</comment>
<evidence type="ECO:0000256" key="3">
    <source>
        <dbReference type="SAM" id="SignalP"/>
    </source>
</evidence>
<reference evidence="5 6" key="1">
    <citation type="submission" date="2018-05" db="EMBL/GenBank/DDBJ databases">
        <title>The Hungate 1000. A catalogue of reference genomes from the rumen microbiome.</title>
        <authorList>
            <person name="Kelly W."/>
        </authorList>
    </citation>
    <scope>NUCLEOTIDE SEQUENCE [LARGE SCALE GENOMIC DNA]</scope>
    <source>
        <strain evidence="5 6">NLAE-zl-C242</strain>
    </source>
</reference>
<dbReference type="PANTHER" id="PTHR30036">
    <property type="entry name" value="D-XYLOSE-BINDING PERIPLASMIC PROTEIN"/>
    <property type="match status" value="1"/>
</dbReference>
<dbReference type="PROSITE" id="PS51257">
    <property type="entry name" value="PROKAR_LIPOPROTEIN"/>
    <property type="match status" value="1"/>
</dbReference>
<evidence type="ECO:0000259" key="4">
    <source>
        <dbReference type="Pfam" id="PF13407"/>
    </source>
</evidence>
<dbReference type="InterPro" id="IPR028082">
    <property type="entry name" value="Peripla_BP_I"/>
</dbReference>
<keyword evidence="5" id="KW-0813">Transport</keyword>
<gene>
    <name evidence="5" type="ORF">A8806_10285</name>
</gene>
<keyword evidence="3" id="KW-0732">Signal</keyword>
<dbReference type="InterPro" id="IPR025997">
    <property type="entry name" value="SBP_2_dom"/>
</dbReference>
<dbReference type="SUPFAM" id="SSF53822">
    <property type="entry name" value="Periplasmic binding protein-like I"/>
    <property type="match status" value="1"/>
</dbReference>
<keyword evidence="5" id="KW-0762">Sugar transport</keyword>
<organism evidence="5 6">
    <name type="scientific">Faecalicatena orotica</name>
    <dbReference type="NCBI Taxonomy" id="1544"/>
    <lineage>
        <taxon>Bacteria</taxon>
        <taxon>Bacillati</taxon>
        <taxon>Bacillota</taxon>
        <taxon>Clostridia</taxon>
        <taxon>Lachnospirales</taxon>
        <taxon>Lachnospiraceae</taxon>
        <taxon>Faecalicatena</taxon>
    </lineage>
</organism>
<name>A0A2Y9BA89_9FIRM</name>
<dbReference type="InterPro" id="IPR050555">
    <property type="entry name" value="Bact_Solute-Bind_Prot2"/>
</dbReference>
<keyword evidence="6" id="KW-1185">Reference proteome</keyword>
<comment type="subcellular location">
    <subcellularLocation>
        <location evidence="1">Cell envelope</location>
    </subcellularLocation>
</comment>
<proteinExistence type="inferred from homology"/>
<dbReference type="RefSeq" id="WP_109729954.1">
    <property type="nucleotide sequence ID" value="NZ_BAAACK010000006.1"/>
</dbReference>
<dbReference type="Pfam" id="PF13407">
    <property type="entry name" value="Peripla_BP_4"/>
    <property type="match status" value="1"/>
</dbReference>
<evidence type="ECO:0000256" key="2">
    <source>
        <dbReference type="ARBA" id="ARBA00007639"/>
    </source>
</evidence>
<feature type="chain" id="PRO_5043162110" evidence="3">
    <location>
        <begin position="21"/>
        <end position="337"/>
    </location>
</feature>
<dbReference type="PANTHER" id="PTHR30036:SF7">
    <property type="entry name" value="ABC TRANSPORTER PERIPLASMIC-BINDING PROTEIN YPHF"/>
    <property type="match status" value="1"/>
</dbReference>
<dbReference type="GO" id="GO:0030246">
    <property type="term" value="F:carbohydrate binding"/>
    <property type="evidence" value="ECO:0007669"/>
    <property type="project" value="TreeGrafter"/>
</dbReference>
<dbReference type="AlphaFoldDB" id="A0A2Y9BA89"/>
<dbReference type="Gene3D" id="3.40.50.2300">
    <property type="match status" value="2"/>
</dbReference>
<evidence type="ECO:0000256" key="1">
    <source>
        <dbReference type="ARBA" id="ARBA00004196"/>
    </source>
</evidence>
<dbReference type="OrthoDB" id="9769193at2"/>
<sequence>MKKKIITMLLSAALVFSLCACSTDSKLVDDSKKEEKTEQETDQGSDEEVKVGILLNQASTQVISDMGNAMKAKAEELGIDATLMYYEMDVQKMITGIENFMTSGVDVLIVHPMNASDGAEELQKAYDAGIKIITFDTEPNCDFTNCFVASNEELGYEIGKQAATWAKANLVEKGVDPVIGLVNEPSSEFLTQRENGIKKALEELLPEGKIVITGAGTTALAGQEAGENFLQAYPDMNVVVSINDDTMHGVYEAFAQAGLEKETDRGLFSCDGTKKSKEYVAEGGIFKCVVDLELNKVGENMVDCAKKDVTGESSEYEKVNYFPMNPVTIENAEEALK</sequence>
<dbReference type="CDD" id="cd01536">
    <property type="entry name" value="PBP1_ABC_sugar_binding-like"/>
    <property type="match status" value="1"/>
</dbReference>
<dbReference type="EMBL" id="QGDL01000002">
    <property type="protein sequence ID" value="PWJ31229.1"/>
    <property type="molecule type" value="Genomic_DNA"/>
</dbReference>
<accession>A0A2Y9BA89</accession>
<protein>
    <submittedName>
        <fullName evidence="5">ABC-type sugar transport system substrate-binding protein</fullName>
    </submittedName>
</protein>
<feature type="domain" description="Periplasmic binding protein" evidence="4">
    <location>
        <begin position="51"/>
        <end position="306"/>
    </location>
</feature>
<feature type="signal peptide" evidence="3">
    <location>
        <begin position="1"/>
        <end position="20"/>
    </location>
</feature>